<gene>
    <name evidence="8" type="primary">lepB</name>
    <name evidence="8" type="ORF">WMW72_29375</name>
</gene>
<comment type="subcellular location">
    <subcellularLocation>
        <location evidence="2">Cell membrane</location>
        <topology evidence="2">Single-pass type II membrane protein</topology>
    </subcellularLocation>
    <subcellularLocation>
        <location evidence="6">Membrane</location>
        <topology evidence="6">Single-pass type II membrane protein</topology>
    </subcellularLocation>
</comment>
<protein>
    <recommendedName>
        <fullName evidence="4 6">Signal peptidase I</fullName>
        <ecNumber evidence="4 6">3.4.21.89</ecNumber>
    </recommendedName>
</protein>
<evidence type="ECO:0000256" key="1">
    <source>
        <dbReference type="ARBA" id="ARBA00000677"/>
    </source>
</evidence>
<dbReference type="InterPro" id="IPR036286">
    <property type="entry name" value="LexA/Signal_pep-like_sf"/>
</dbReference>
<dbReference type="Pfam" id="PF10502">
    <property type="entry name" value="Peptidase_S26"/>
    <property type="match status" value="1"/>
</dbReference>
<dbReference type="Proteomes" id="UP001469365">
    <property type="component" value="Unassembled WGS sequence"/>
</dbReference>
<dbReference type="PRINTS" id="PR00727">
    <property type="entry name" value="LEADERPTASE"/>
</dbReference>
<dbReference type="EC" id="3.4.21.89" evidence="4 6"/>
<comment type="caution">
    <text evidence="8">The sequence shown here is derived from an EMBL/GenBank/DDBJ whole genome shotgun (WGS) entry which is preliminary data.</text>
</comment>
<dbReference type="GO" id="GO:0009003">
    <property type="term" value="F:signal peptidase activity"/>
    <property type="evidence" value="ECO:0007669"/>
    <property type="project" value="UniProtKB-EC"/>
</dbReference>
<dbReference type="EMBL" id="JBBPCC010000025">
    <property type="protein sequence ID" value="MEK8132028.1"/>
    <property type="molecule type" value="Genomic_DNA"/>
</dbReference>
<comment type="similarity">
    <text evidence="3 6">Belongs to the peptidase S26 family.</text>
</comment>
<organism evidence="8 9">
    <name type="scientific">Paenibacillus filicis</name>
    <dbReference type="NCBI Taxonomy" id="669464"/>
    <lineage>
        <taxon>Bacteria</taxon>
        <taxon>Bacillati</taxon>
        <taxon>Bacillota</taxon>
        <taxon>Bacilli</taxon>
        <taxon>Bacillales</taxon>
        <taxon>Paenibacillaceae</taxon>
        <taxon>Paenibacillus</taxon>
    </lineage>
</organism>
<reference evidence="8 9" key="1">
    <citation type="submission" date="2024-04" db="EMBL/GenBank/DDBJ databases">
        <title>draft genome sequnece of Paenibacillus filicis.</title>
        <authorList>
            <person name="Kim D.-U."/>
        </authorList>
    </citation>
    <scope>NUCLEOTIDE SEQUENCE [LARGE SCALE GENOMIC DNA]</scope>
    <source>
        <strain evidence="8 9">KACC14197</strain>
    </source>
</reference>
<dbReference type="InterPro" id="IPR019757">
    <property type="entry name" value="Pept_S26A_signal_pept_1_Lys-AS"/>
</dbReference>
<dbReference type="InterPro" id="IPR019533">
    <property type="entry name" value="Peptidase_S26"/>
</dbReference>
<dbReference type="Gene3D" id="2.10.109.10">
    <property type="entry name" value="Umud Fragment, subunit A"/>
    <property type="match status" value="1"/>
</dbReference>
<evidence type="ECO:0000256" key="5">
    <source>
        <dbReference type="ARBA" id="ARBA00022801"/>
    </source>
</evidence>
<evidence type="ECO:0000256" key="3">
    <source>
        <dbReference type="ARBA" id="ARBA00009370"/>
    </source>
</evidence>
<proteinExistence type="inferred from homology"/>
<sequence length="196" mass="22134">MEQEQEQQQSVNKANPIKKEAWEWAKALIIAAALVILIRWLICSPFVVEGPSMEPNFYTGEKMIVNKILYKFANPKAGQVIVFHAPDGRDYIKRVIALPGDKVRVEGDKVFVNGTQINETYLQSALEEAAKKGIPYNRLNNFAEQTVPEGNLFAMGDNRSNSLDSRDSRVGFVPFEKIVGRADVIYWPLNKISLIH</sequence>
<dbReference type="InterPro" id="IPR000223">
    <property type="entry name" value="Pept_S26A_signal_pept_1"/>
</dbReference>
<evidence type="ECO:0000256" key="2">
    <source>
        <dbReference type="ARBA" id="ARBA00004401"/>
    </source>
</evidence>
<keyword evidence="6" id="KW-0472">Membrane</keyword>
<dbReference type="CDD" id="cd06530">
    <property type="entry name" value="S26_SPase_I"/>
    <property type="match status" value="1"/>
</dbReference>
<keyword evidence="5 6" id="KW-0378">Hydrolase</keyword>
<dbReference type="PANTHER" id="PTHR43390">
    <property type="entry name" value="SIGNAL PEPTIDASE I"/>
    <property type="match status" value="1"/>
</dbReference>
<name>A0ABU9DW81_9BACL</name>
<feature type="domain" description="Peptidase S26" evidence="7">
    <location>
        <begin position="22"/>
        <end position="187"/>
    </location>
</feature>
<dbReference type="NCBIfam" id="TIGR02227">
    <property type="entry name" value="sigpep_I_bact"/>
    <property type="match status" value="1"/>
</dbReference>
<evidence type="ECO:0000256" key="6">
    <source>
        <dbReference type="RuleBase" id="RU362042"/>
    </source>
</evidence>
<evidence type="ECO:0000256" key="4">
    <source>
        <dbReference type="ARBA" id="ARBA00013208"/>
    </source>
</evidence>
<comment type="catalytic activity">
    <reaction evidence="1 6">
        <text>Cleavage of hydrophobic, N-terminal signal or leader sequences from secreted and periplasmic proteins.</text>
        <dbReference type="EC" id="3.4.21.89"/>
    </reaction>
</comment>
<keyword evidence="6" id="KW-0812">Transmembrane</keyword>
<feature type="transmembrane region" description="Helical" evidence="6">
    <location>
        <begin position="21"/>
        <end position="42"/>
    </location>
</feature>
<evidence type="ECO:0000313" key="9">
    <source>
        <dbReference type="Proteomes" id="UP001469365"/>
    </source>
</evidence>
<keyword evidence="6" id="KW-0645">Protease</keyword>
<dbReference type="SUPFAM" id="SSF51306">
    <property type="entry name" value="LexA/Signal peptidase"/>
    <property type="match status" value="1"/>
</dbReference>
<evidence type="ECO:0000259" key="7">
    <source>
        <dbReference type="Pfam" id="PF10502"/>
    </source>
</evidence>
<dbReference type="PROSITE" id="PS00760">
    <property type="entry name" value="SPASE_I_2"/>
    <property type="match status" value="1"/>
</dbReference>
<dbReference type="PANTHER" id="PTHR43390:SF1">
    <property type="entry name" value="CHLOROPLAST PROCESSING PEPTIDASE"/>
    <property type="match status" value="1"/>
</dbReference>
<keyword evidence="6" id="KW-1133">Transmembrane helix</keyword>
<accession>A0ABU9DW81</accession>
<dbReference type="RefSeq" id="WP_341419149.1">
    <property type="nucleotide sequence ID" value="NZ_JBBPCC010000025.1"/>
</dbReference>
<keyword evidence="9" id="KW-1185">Reference proteome</keyword>
<evidence type="ECO:0000313" key="8">
    <source>
        <dbReference type="EMBL" id="MEK8132028.1"/>
    </source>
</evidence>